<name>A0A9D4GR87_DREPO</name>
<dbReference type="AlphaFoldDB" id="A0A9D4GR87"/>
<accession>A0A9D4GR87</accession>
<evidence type="ECO:0000313" key="2">
    <source>
        <dbReference type="EMBL" id="KAH3820079.1"/>
    </source>
</evidence>
<reference evidence="2" key="1">
    <citation type="journal article" date="2019" name="bioRxiv">
        <title>The Genome of the Zebra Mussel, Dreissena polymorpha: A Resource for Invasive Species Research.</title>
        <authorList>
            <person name="McCartney M.A."/>
            <person name="Auch B."/>
            <person name="Kono T."/>
            <person name="Mallez S."/>
            <person name="Zhang Y."/>
            <person name="Obille A."/>
            <person name="Becker A."/>
            <person name="Abrahante J.E."/>
            <person name="Garbe J."/>
            <person name="Badalamenti J.P."/>
            <person name="Herman A."/>
            <person name="Mangelson H."/>
            <person name="Liachko I."/>
            <person name="Sullivan S."/>
            <person name="Sone E.D."/>
            <person name="Koren S."/>
            <person name="Silverstein K.A.T."/>
            <person name="Beckman K.B."/>
            <person name="Gohl D.M."/>
        </authorList>
    </citation>
    <scope>NUCLEOTIDE SEQUENCE</scope>
    <source>
        <strain evidence="2">Duluth1</strain>
        <tissue evidence="2">Whole animal</tissue>
    </source>
</reference>
<proteinExistence type="predicted"/>
<dbReference type="Proteomes" id="UP000828390">
    <property type="component" value="Unassembled WGS sequence"/>
</dbReference>
<comment type="caution">
    <text evidence="2">The sequence shown here is derived from an EMBL/GenBank/DDBJ whole genome shotgun (WGS) entry which is preliminary data.</text>
</comment>
<sequence>MMKLVVFSSDDAVNFSSLPIFPSLSFSAHSFTCLLYASSLLVIFRNERGGDPPEYISTDIV</sequence>
<organism evidence="2 3">
    <name type="scientific">Dreissena polymorpha</name>
    <name type="common">Zebra mussel</name>
    <name type="synonym">Mytilus polymorpha</name>
    <dbReference type="NCBI Taxonomy" id="45954"/>
    <lineage>
        <taxon>Eukaryota</taxon>
        <taxon>Metazoa</taxon>
        <taxon>Spiralia</taxon>
        <taxon>Lophotrochozoa</taxon>
        <taxon>Mollusca</taxon>
        <taxon>Bivalvia</taxon>
        <taxon>Autobranchia</taxon>
        <taxon>Heteroconchia</taxon>
        <taxon>Euheterodonta</taxon>
        <taxon>Imparidentia</taxon>
        <taxon>Neoheterodontei</taxon>
        <taxon>Myida</taxon>
        <taxon>Dreissenoidea</taxon>
        <taxon>Dreissenidae</taxon>
        <taxon>Dreissena</taxon>
    </lineage>
</organism>
<keyword evidence="3" id="KW-1185">Reference proteome</keyword>
<gene>
    <name evidence="2" type="ORF">DPMN_121823</name>
</gene>
<evidence type="ECO:0000256" key="1">
    <source>
        <dbReference type="SAM" id="Phobius"/>
    </source>
</evidence>
<evidence type="ECO:0000313" key="3">
    <source>
        <dbReference type="Proteomes" id="UP000828390"/>
    </source>
</evidence>
<reference evidence="2" key="2">
    <citation type="submission" date="2020-11" db="EMBL/GenBank/DDBJ databases">
        <authorList>
            <person name="McCartney M.A."/>
            <person name="Auch B."/>
            <person name="Kono T."/>
            <person name="Mallez S."/>
            <person name="Becker A."/>
            <person name="Gohl D.M."/>
            <person name="Silverstein K.A.T."/>
            <person name="Koren S."/>
            <person name="Bechman K.B."/>
            <person name="Herman A."/>
            <person name="Abrahante J.E."/>
            <person name="Garbe J."/>
        </authorList>
    </citation>
    <scope>NUCLEOTIDE SEQUENCE</scope>
    <source>
        <strain evidence="2">Duluth1</strain>
        <tissue evidence="2">Whole animal</tissue>
    </source>
</reference>
<keyword evidence="1" id="KW-0472">Membrane</keyword>
<keyword evidence="1" id="KW-0812">Transmembrane</keyword>
<keyword evidence="1" id="KW-1133">Transmembrane helix</keyword>
<protein>
    <submittedName>
        <fullName evidence="2">Uncharacterized protein</fullName>
    </submittedName>
</protein>
<feature type="transmembrane region" description="Helical" evidence="1">
    <location>
        <begin position="20"/>
        <end position="44"/>
    </location>
</feature>
<dbReference type="EMBL" id="JAIWYP010000005">
    <property type="protein sequence ID" value="KAH3820079.1"/>
    <property type="molecule type" value="Genomic_DNA"/>
</dbReference>